<sequence length="208" mass="23831">MPISMKDLQAKRTLDLESIQKIDKVVETTATEDKPYPVSDNKGNTTILGNPNKVKRVEQEYDIIVSVAKEGNPFTLDELNQINIDEELSESDLEYRVHIKVPITEISPERRELASSAVGMVMQLFYREVVENDEVSYTYITDPLERKARELEILSNPYVTKVLKDSVYQLLDLPLELRNTWVSEAVRIFVEFATNNPDIINEVDANLI</sequence>
<accession>A0A1W6JHG5</accession>
<gene>
    <name evidence="1" type="ORF">LW31_068</name>
</gene>
<keyword evidence="2" id="KW-1185">Reference proteome</keyword>
<protein>
    <submittedName>
        <fullName evidence="1">Uncharacterized protein</fullName>
    </submittedName>
</protein>
<reference evidence="1 2" key="1">
    <citation type="journal article" date="2017" name="Viruses">
        <title>Phage Biodiversity in Artisanal Cheese Wheys Reflects the Complexity of the Fermentation Process.</title>
        <authorList>
            <person name="Mahony J."/>
            <person name="Moscarelli A."/>
            <person name="Kelleher P."/>
            <person name="Lugli G.A."/>
            <person name="Ventura M."/>
            <person name="Settanni L."/>
            <person name="van Sinderen D."/>
        </authorList>
    </citation>
    <scope>NUCLEOTIDE SEQUENCE [LARGE SCALE GENOMIC DNA]</scope>
</reference>
<dbReference type="Proteomes" id="UP000224502">
    <property type="component" value="Segment"/>
</dbReference>
<proteinExistence type="predicted"/>
<organism evidence="1 2">
    <name type="scientific">Lactococcus phage LW31</name>
    <dbReference type="NCBI Taxonomy" id="1965478"/>
    <lineage>
        <taxon>Viruses</taxon>
        <taxon>Duplodnaviria</taxon>
        <taxon>Heunggongvirae</taxon>
        <taxon>Uroviricota</taxon>
        <taxon>Caudoviricetes</taxon>
        <taxon>Teubervirus</taxon>
        <taxon>Teubervirus LW31</taxon>
    </lineage>
</organism>
<evidence type="ECO:0000313" key="1">
    <source>
        <dbReference type="EMBL" id="ARM65670.1"/>
    </source>
</evidence>
<dbReference type="EMBL" id="KY554762">
    <property type="protein sequence ID" value="ARM65670.1"/>
    <property type="molecule type" value="Genomic_DNA"/>
</dbReference>
<evidence type="ECO:0000313" key="2">
    <source>
        <dbReference type="Proteomes" id="UP000224502"/>
    </source>
</evidence>
<name>A0A1W6JHG5_9CAUD</name>